<dbReference type="Pfam" id="PF08388">
    <property type="entry name" value="GIIM"/>
    <property type="match status" value="1"/>
</dbReference>
<evidence type="ECO:0000256" key="4">
    <source>
        <dbReference type="ARBA" id="ARBA00022723"/>
    </source>
</evidence>
<dbReference type="Pfam" id="PF00078">
    <property type="entry name" value="RVT_1"/>
    <property type="match status" value="1"/>
</dbReference>
<evidence type="ECO:0000256" key="8">
    <source>
        <dbReference type="ARBA" id="ARBA00034120"/>
    </source>
</evidence>
<evidence type="ECO:0000256" key="9">
    <source>
        <dbReference type="ARBA" id="ARBA00048173"/>
    </source>
</evidence>
<dbReference type="PRINTS" id="PR00866">
    <property type="entry name" value="RNADNAPOLMS"/>
</dbReference>
<evidence type="ECO:0000256" key="3">
    <source>
        <dbReference type="ARBA" id="ARBA00022695"/>
    </source>
</evidence>
<dbReference type="Proteomes" id="UP001580430">
    <property type="component" value="Unassembled WGS sequence"/>
</dbReference>
<evidence type="ECO:0000256" key="2">
    <source>
        <dbReference type="ARBA" id="ARBA00022679"/>
    </source>
</evidence>
<comment type="caution">
    <text evidence="11">The sequence shown here is derived from an EMBL/GenBank/DDBJ whole genome shotgun (WGS) entry which is preliminary data.</text>
</comment>
<keyword evidence="2 11" id="KW-0808">Transferase</keyword>
<dbReference type="RefSeq" id="WP_375523123.1">
    <property type="nucleotide sequence ID" value="NZ_JBHIRY010000071.1"/>
</dbReference>
<gene>
    <name evidence="11" type="primary">ltrA</name>
    <name evidence="11" type="ORF">ACE5LO_27635</name>
</gene>
<evidence type="ECO:0000259" key="10">
    <source>
        <dbReference type="PROSITE" id="PS50878"/>
    </source>
</evidence>
<accession>A0ABV5C9G5</accession>
<evidence type="ECO:0000256" key="7">
    <source>
        <dbReference type="ARBA" id="ARBA00023118"/>
    </source>
</evidence>
<dbReference type="InterPro" id="IPR000123">
    <property type="entry name" value="Reverse_transcriptase_msDNA"/>
</dbReference>
<dbReference type="PANTHER" id="PTHR34047">
    <property type="entry name" value="NUCLEAR INTRON MATURASE 1, MITOCHONDRIAL-RELATED"/>
    <property type="match status" value="1"/>
</dbReference>
<dbReference type="InterPro" id="IPR051083">
    <property type="entry name" value="GrpII_Intron_Splice-Mob/Def"/>
</dbReference>
<keyword evidence="6 11" id="KW-0695">RNA-directed DNA polymerase</keyword>
<keyword evidence="5" id="KW-0460">Magnesium</keyword>
<evidence type="ECO:0000256" key="5">
    <source>
        <dbReference type="ARBA" id="ARBA00022842"/>
    </source>
</evidence>
<dbReference type="NCBIfam" id="TIGR04416">
    <property type="entry name" value="group_II_RT_mat"/>
    <property type="match status" value="1"/>
</dbReference>
<dbReference type="InterPro" id="IPR013597">
    <property type="entry name" value="Mat_intron_G2"/>
</dbReference>
<reference evidence="11 12" key="1">
    <citation type="submission" date="2024-09" db="EMBL/GenBank/DDBJ databases">
        <title>Paenibacillus zeirhizospherea sp. nov., isolated from surface of the maize (Zea mays) roots in a horticulture field, Hungary.</title>
        <authorList>
            <person name="Marton D."/>
            <person name="Farkas M."/>
            <person name="Bedics A."/>
            <person name="Toth E."/>
            <person name="Tancsics A."/>
            <person name="Boka K."/>
            <person name="Marati G."/>
            <person name="Kriszt B."/>
            <person name="Cserhati M."/>
        </authorList>
    </citation>
    <scope>NUCLEOTIDE SEQUENCE [LARGE SCALE GENOMIC DNA]</scope>
    <source>
        <strain evidence="11 12">JCM 18446</strain>
    </source>
</reference>
<dbReference type="InterPro" id="IPR030931">
    <property type="entry name" value="Group_II_RT_mat"/>
</dbReference>
<keyword evidence="3 11" id="KW-0548">Nucleotidyltransferase</keyword>
<keyword evidence="7" id="KW-0051">Antiviral defense</keyword>
<feature type="domain" description="Reverse transcriptase" evidence="10">
    <location>
        <begin position="83"/>
        <end position="316"/>
    </location>
</feature>
<dbReference type="CDD" id="cd01651">
    <property type="entry name" value="RT_G2_intron"/>
    <property type="match status" value="1"/>
</dbReference>
<name>A0ABV5C9G5_9BACL</name>
<evidence type="ECO:0000256" key="1">
    <source>
        <dbReference type="ARBA" id="ARBA00012493"/>
    </source>
</evidence>
<dbReference type="EMBL" id="JBHIRY010000071">
    <property type="protein sequence ID" value="MFB5764131.1"/>
    <property type="molecule type" value="Genomic_DNA"/>
</dbReference>
<organism evidence="11 12">
    <name type="scientific">Paenibacillus medicaginis</name>
    <dbReference type="NCBI Taxonomy" id="1470560"/>
    <lineage>
        <taxon>Bacteria</taxon>
        <taxon>Bacillati</taxon>
        <taxon>Bacillota</taxon>
        <taxon>Bacilli</taxon>
        <taxon>Bacillales</taxon>
        <taxon>Paenibacillaceae</taxon>
        <taxon>Paenibacillus</taxon>
    </lineage>
</organism>
<dbReference type="InterPro" id="IPR000477">
    <property type="entry name" value="RT_dom"/>
</dbReference>
<sequence length="437" mass="51112">MNAGMPANYTKAKVRQLQTTLYLASKVNTKRRFHALYDKVYREDVMRMAWIRVKANGGSAGVDQETIDYIVQEYGEDRLIEECRSALMQKTYQARPVRRHEIPKGDGKVRPLGIPTVRDRVIQMATKIVIEPIFEADFRDNSFGFRPKRSIHDAINRIHEAVRSEKVNWVVDVDIQGYFDNIPHDKLMQMVKQRIGDRRILKLILMWLKAGVMKEGERFDTTLGSPQGGVISPLLANVYLHYLDTIWAKKFAHIGTIVRYADDLVILCRYKAQAVEAIQVLKVVFQKLELTMNTSKSKLVNLWEGKEGFDFLGHTHRRMPYWGKNGRILYYFRSCPSRKAMKKMRDKVKEAFKQRGILQWSLDDMIKHMNPKIQGWKNAYAKCDPWTANRFLAKVDWYIRRRFSLWWNRKHKKRKASQANLFALLPKAGLKSVTTWG</sequence>
<dbReference type="PANTHER" id="PTHR34047:SF8">
    <property type="entry name" value="PROTEIN YKFC"/>
    <property type="match status" value="1"/>
</dbReference>
<dbReference type="GO" id="GO:0003964">
    <property type="term" value="F:RNA-directed DNA polymerase activity"/>
    <property type="evidence" value="ECO:0007669"/>
    <property type="project" value="UniProtKB-KW"/>
</dbReference>
<evidence type="ECO:0000313" key="12">
    <source>
        <dbReference type="Proteomes" id="UP001580430"/>
    </source>
</evidence>
<dbReference type="PROSITE" id="PS50878">
    <property type="entry name" value="RT_POL"/>
    <property type="match status" value="1"/>
</dbReference>
<protein>
    <recommendedName>
        <fullName evidence="1">RNA-directed DNA polymerase</fullName>
        <ecNumber evidence="1">2.7.7.49</ecNumber>
    </recommendedName>
</protein>
<keyword evidence="4" id="KW-0479">Metal-binding</keyword>
<dbReference type="SUPFAM" id="SSF56672">
    <property type="entry name" value="DNA/RNA polymerases"/>
    <property type="match status" value="1"/>
</dbReference>
<evidence type="ECO:0000313" key="11">
    <source>
        <dbReference type="EMBL" id="MFB5764131.1"/>
    </source>
</evidence>
<keyword evidence="12" id="KW-1185">Reference proteome</keyword>
<proteinExistence type="inferred from homology"/>
<comment type="similarity">
    <text evidence="8">Belongs to the bacterial reverse transcriptase family.</text>
</comment>
<evidence type="ECO:0000256" key="6">
    <source>
        <dbReference type="ARBA" id="ARBA00022918"/>
    </source>
</evidence>
<comment type="catalytic activity">
    <reaction evidence="9">
        <text>DNA(n) + a 2'-deoxyribonucleoside 5'-triphosphate = DNA(n+1) + diphosphate</text>
        <dbReference type="Rhea" id="RHEA:22508"/>
        <dbReference type="Rhea" id="RHEA-COMP:17339"/>
        <dbReference type="Rhea" id="RHEA-COMP:17340"/>
        <dbReference type="ChEBI" id="CHEBI:33019"/>
        <dbReference type="ChEBI" id="CHEBI:61560"/>
        <dbReference type="ChEBI" id="CHEBI:173112"/>
        <dbReference type="EC" id="2.7.7.49"/>
    </reaction>
</comment>
<dbReference type="EC" id="2.7.7.49" evidence="1"/>
<dbReference type="InterPro" id="IPR043502">
    <property type="entry name" value="DNA/RNA_pol_sf"/>
</dbReference>